<keyword evidence="1" id="KW-0812">Transmembrane</keyword>
<evidence type="ECO:0000256" key="1">
    <source>
        <dbReference type="SAM" id="Phobius"/>
    </source>
</evidence>
<feature type="transmembrane region" description="Helical" evidence="1">
    <location>
        <begin position="38"/>
        <end position="66"/>
    </location>
</feature>
<dbReference type="SUPFAM" id="SSF55729">
    <property type="entry name" value="Acyl-CoA N-acyltransferases (Nat)"/>
    <property type="match status" value="1"/>
</dbReference>
<evidence type="ECO:0000313" key="2">
    <source>
        <dbReference type="EMBL" id="SHI34126.1"/>
    </source>
</evidence>
<protein>
    <submittedName>
        <fullName evidence="2">Inner membrane protein</fullName>
    </submittedName>
</protein>
<evidence type="ECO:0000313" key="3">
    <source>
        <dbReference type="Proteomes" id="UP000184052"/>
    </source>
</evidence>
<gene>
    <name evidence="2" type="ORF">SAMN02745751_00070</name>
</gene>
<dbReference type="AlphaFoldDB" id="A0A1M6ACB1"/>
<keyword evidence="3" id="KW-1185">Reference proteome</keyword>
<name>A0A1M6ACB1_9FIRM</name>
<keyword evidence="1" id="KW-1133">Transmembrane helix</keyword>
<keyword evidence="1" id="KW-0472">Membrane</keyword>
<dbReference type="EMBL" id="FQZL01000004">
    <property type="protein sequence ID" value="SHI34126.1"/>
    <property type="molecule type" value="Genomic_DNA"/>
</dbReference>
<dbReference type="RefSeq" id="WP_073045418.1">
    <property type="nucleotide sequence ID" value="NZ_FQZL01000004.1"/>
</dbReference>
<sequence length="206" mass="24005">MSGLIIEWIGYIASAIILVSLLMSSIIKLRWINLAGSLIFAAYGYLIGSIPVMIMNLGIVGINSYYLSRIYGAKEKFEILPLDMNSEFYKRFMEYNKREIQKFFIADEFSHTEDSIGFYILRDMVTAGIFIGRKKDNILEVDLDFVIPAYRDFKTGQFIYKENIPFFKEKGISRITASAKHVEHHNYLMKMGFNKIDKEDFYYLDI</sequence>
<organism evidence="2 3">
    <name type="scientific">Dethiosulfatibacter aminovorans DSM 17477</name>
    <dbReference type="NCBI Taxonomy" id="1121476"/>
    <lineage>
        <taxon>Bacteria</taxon>
        <taxon>Bacillati</taxon>
        <taxon>Bacillota</taxon>
        <taxon>Tissierellia</taxon>
        <taxon>Dethiosulfatibacter</taxon>
    </lineage>
</organism>
<feature type="transmembrane region" description="Helical" evidence="1">
    <location>
        <begin position="12"/>
        <end position="32"/>
    </location>
</feature>
<dbReference type="OrthoDB" id="677174at2"/>
<proteinExistence type="predicted"/>
<dbReference type="InterPro" id="IPR016181">
    <property type="entry name" value="Acyl_CoA_acyltransferase"/>
</dbReference>
<dbReference type="Proteomes" id="UP000184052">
    <property type="component" value="Unassembled WGS sequence"/>
</dbReference>
<accession>A0A1M6ACB1</accession>
<dbReference type="STRING" id="1121476.SAMN02745751_00070"/>
<reference evidence="2 3" key="1">
    <citation type="submission" date="2016-11" db="EMBL/GenBank/DDBJ databases">
        <authorList>
            <person name="Jaros S."/>
            <person name="Januszkiewicz K."/>
            <person name="Wedrychowicz H."/>
        </authorList>
    </citation>
    <scope>NUCLEOTIDE SEQUENCE [LARGE SCALE GENOMIC DNA]</scope>
    <source>
        <strain evidence="2 3">DSM 17477</strain>
    </source>
</reference>